<dbReference type="Proteomes" id="UP001597369">
    <property type="component" value="Unassembled WGS sequence"/>
</dbReference>
<evidence type="ECO:0000313" key="3">
    <source>
        <dbReference type="Proteomes" id="UP001597369"/>
    </source>
</evidence>
<name>A0ABW4X354_9BACT</name>
<dbReference type="RefSeq" id="WP_229957405.1">
    <property type="nucleotide sequence ID" value="NZ_JAJJWI010000001.1"/>
</dbReference>
<dbReference type="SMART" id="SM00327">
    <property type="entry name" value="VWA"/>
    <property type="match status" value="1"/>
</dbReference>
<organism evidence="2 3">
    <name type="scientific">Pontibacter silvestris</name>
    <dbReference type="NCBI Taxonomy" id="2305183"/>
    <lineage>
        <taxon>Bacteria</taxon>
        <taxon>Pseudomonadati</taxon>
        <taxon>Bacteroidota</taxon>
        <taxon>Cytophagia</taxon>
        <taxon>Cytophagales</taxon>
        <taxon>Hymenobacteraceae</taxon>
        <taxon>Pontibacter</taxon>
    </lineage>
</organism>
<dbReference type="PROSITE" id="PS50234">
    <property type="entry name" value="VWFA"/>
    <property type="match status" value="1"/>
</dbReference>
<dbReference type="SUPFAM" id="SSF53300">
    <property type="entry name" value="vWA-like"/>
    <property type="match status" value="1"/>
</dbReference>
<evidence type="ECO:0000313" key="2">
    <source>
        <dbReference type="EMBL" id="MFD2069074.1"/>
    </source>
</evidence>
<accession>A0ABW4X354</accession>
<evidence type="ECO:0000259" key="1">
    <source>
        <dbReference type="PROSITE" id="PS50234"/>
    </source>
</evidence>
<feature type="domain" description="VWFA" evidence="1">
    <location>
        <begin position="49"/>
        <end position="228"/>
    </location>
</feature>
<comment type="caution">
    <text evidence="2">The sequence shown here is derived from an EMBL/GenBank/DDBJ whole genome shotgun (WGS) entry which is preliminary data.</text>
</comment>
<dbReference type="InterPro" id="IPR036465">
    <property type="entry name" value="vWFA_dom_sf"/>
</dbReference>
<dbReference type="Gene3D" id="3.40.50.410">
    <property type="entry name" value="von Willebrand factor, type A domain"/>
    <property type="match status" value="1"/>
</dbReference>
<proteinExistence type="predicted"/>
<dbReference type="InterPro" id="IPR002035">
    <property type="entry name" value="VWF_A"/>
</dbReference>
<sequence>MAESIVYSTIVQAAMTYWHRTFATLCFLVAFSVTVPVLAQEKKPQQTTRILFLLDASGSMLAKWESSDRMEIAKSLLANLVDSLQSYEKVEVALRVYGHQFGRERNDCKDTKLEVPFAANNAEPVKKKLLQIMPRGNTPITYSLQQTAGDFPEDKQARNVVILITDGLESCGGDPCATSLALQKKRIFLRPFVIGIGIDPKYEQQLSCIGQYFNAADVQTFQNVLSEIVAQALTPTSVSVELVDEQGKPVESNVNMTFLNALTNAPEYNYVHYLDAQGKSDVLDVDALLSYDLVVNTTPPVVEPKLPITPGKHNVIKVKAPQGELHLRQDGPSPYGQLIAIVRQHGSETTLTAQQFGSRHKYLAGKYDLEILTLPRIFEKGVEIKQGQTNTITIPPPGQLSVPSQIQGYGSVYLLENEGNQRWVTNLPEQSNGVVMALQPGKYRLVYRMKTAQASKFTDVQDFTIRSGATTTVKIFNR</sequence>
<dbReference type="EMBL" id="JBHUHV010000058">
    <property type="protein sequence ID" value="MFD2069074.1"/>
    <property type="molecule type" value="Genomic_DNA"/>
</dbReference>
<reference evidence="3" key="1">
    <citation type="journal article" date="2019" name="Int. J. Syst. Evol. Microbiol.">
        <title>The Global Catalogue of Microorganisms (GCM) 10K type strain sequencing project: providing services to taxonomists for standard genome sequencing and annotation.</title>
        <authorList>
            <consortium name="The Broad Institute Genomics Platform"/>
            <consortium name="The Broad Institute Genome Sequencing Center for Infectious Disease"/>
            <person name="Wu L."/>
            <person name="Ma J."/>
        </authorList>
    </citation>
    <scope>NUCLEOTIDE SEQUENCE [LARGE SCALE GENOMIC DNA]</scope>
    <source>
        <strain evidence="3">JCM 16545</strain>
    </source>
</reference>
<gene>
    <name evidence="2" type="ORF">ACFSKU_19465</name>
</gene>
<protein>
    <submittedName>
        <fullName evidence="2">VWA domain-containing protein</fullName>
    </submittedName>
</protein>
<keyword evidence="3" id="KW-1185">Reference proteome</keyword>
<dbReference type="Pfam" id="PF00092">
    <property type="entry name" value="VWA"/>
    <property type="match status" value="1"/>
</dbReference>